<accession>A0ABR1BY84</accession>
<protein>
    <submittedName>
        <fullName evidence="2">Uncharacterized protein</fullName>
    </submittedName>
</protein>
<evidence type="ECO:0000313" key="3">
    <source>
        <dbReference type="Proteomes" id="UP001303046"/>
    </source>
</evidence>
<name>A0ABR1BY84_NECAM</name>
<evidence type="ECO:0000313" key="2">
    <source>
        <dbReference type="EMBL" id="KAK6731301.1"/>
    </source>
</evidence>
<keyword evidence="3" id="KW-1185">Reference proteome</keyword>
<evidence type="ECO:0000256" key="1">
    <source>
        <dbReference type="SAM" id="MobiDB-lite"/>
    </source>
</evidence>
<organism evidence="2 3">
    <name type="scientific">Necator americanus</name>
    <name type="common">Human hookworm</name>
    <dbReference type="NCBI Taxonomy" id="51031"/>
    <lineage>
        <taxon>Eukaryota</taxon>
        <taxon>Metazoa</taxon>
        <taxon>Ecdysozoa</taxon>
        <taxon>Nematoda</taxon>
        <taxon>Chromadorea</taxon>
        <taxon>Rhabditida</taxon>
        <taxon>Rhabditina</taxon>
        <taxon>Rhabditomorpha</taxon>
        <taxon>Strongyloidea</taxon>
        <taxon>Ancylostomatidae</taxon>
        <taxon>Bunostominae</taxon>
        <taxon>Necator</taxon>
    </lineage>
</organism>
<gene>
    <name evidence="2" type="primary">Necator_chrI.g3777</name>
    <name evidence="2" type="ORF">RB195_007648</name>
</gene>
<dbReference type="EMBL" id="JAVFWL010000001">
    <property type="protein sequence ID" value="KAK6731301.1"/>
    <property type="molecule type" value="Genomic_DNA"/>
</dbReference>
<feature type="region of interest" description="Disordered" evidence="1">
    <location>
        <begin position="123"/>
        <end position="144"/>
    </location>
</feature>
<feature type="compositionally biased region" description="Basic and acidic residues" evidence="1">
    <location>
        <begin position="405"/>
        <end position="417"/>
    </location>
</feature>
<sequence>MSVASAAPDGASPPPPEPPPRDYTDMSLDFRHDIDDQQHRGVIVAIDDAIGDKLTVDGDVKIRARIEACRQGMMQLDALRSKHMKLMQEMRGRLPTIPGCADVQARIKRTTAITDRSSLQSVDSGVSSLGQTIPSTRCSSPSISHRSSVSCDSGCSSVYSNEASPRTMPYSTYRKLSIEQKEAPPQPINEIPLQTPTIPIVATTIASTTSLRSDRVARAWRKQQQQRPRSMFECTQEKSPCRDSMIDTASFMQITPPPVHRKMGMAGQPPRSPLAPIRLAVNVSPQSTRLLRTVQRPDITKPVKVENADMLFRASRIFVDRSPPQDRRHCAPSRSPRVEKKIRPKSMFEQADEPLYATPVRVTNREFRAAVVNSPMVVRRTAFMPVVSRFTVSTGGDQLRAHKTRPMERNWRESEGL</sequence>
<reference evidence="2 3" key="1">
    <citation type="submission" date="2023-08" db="EMBL/GenBank/DDBJ databases">
        <title>A Necator americanus chromosomal reference genome.</title>
        <authorList>
            <person name="Ilik V."/>
            <person name="Petrzelkova K.J."/>
            <person name="Pardy F."/>
            <person name="Fuh T."/>
            <person name="Niatou-Singa F.S."/>
            <person name="Gouil Q."/>
            <person name="Baker L."/>
            <person name="Ritchie M.E."/>
            <person name="Jex A.R."/>
            <person name="Gazzola D."/>
            <person name="Li H."/>
            <person name="Toshio Fujiwara R."/>
            <person name="Zhan B."/>
            <person name="Aroian R.V."/>
            <person name="Pafco B."/>
            <person name="Schwarz E.M."/>
        </authorList>
    </citation>
    <scope>NUCLEOTIDE SEQUENCE [LARGE SCALE GENOMIC DNA]</scope>
    <source>
        <strain evidence="2 3">Aroian</strain>
        <tissue evidence="2">Whole animal</tissue>
    </source>
</reference>
<feature type="region of interest" description="Disordered" evidence="1">
    <location>
        <begin position="397"/>
        <end position="417"/>
    </location>
</feature>
<feature type="region of interest" description="Disordered" evidence="1">
    <location>
        <begin position="1"/>
        <end position="27"/>
    </location>
</feature>
<feature type="compositionally biased region" description="Low complexity" evidence="1">
    <location>
        <begin position="1"/>
        <end position="10"/>
    </location>
</feature>
<comment type="caution">
    <text evidence="2">The sequence shown here is derived from an EMBL/GenBank/DDBJ whole genome shotgun (WGS) entry which is preliminary data.</text>
</comment>
<proteinExistence type="predicted"/>
<dbReference type="Proteomes" id="UP001303046">
    <property type="component" value="Unassembled WGS sequence"/>
</dbReference>